<proteinExistence type="predicted"/>
<feature type="region of interest" description="Disordered" evidence="1">
    <location>
        <begin position="161"/>
        <end position="185"/>
    </location>
</feature>
<name>A0AAE0CK71_9ROSI</name>
<dbReference type="AlphaFoldDB" id="A0AAE0CK71"/>
<evidence type="ECO:0000313" key="5">
    <source>
        <dbReference type="Proteomes" id="UP001280121"/>
    </source>
</evidence>
<keyword evidence="2" id="KW-0472">Membrane</keyword>
<evidence type="ECO:0000256" key="2">
    <source>
        <dbReference type="SAM" id="Phobius"/>
    </source>
</evidence>
<keyword evidence="5" id="KW-1185">Reference proteome</keyword>
<dbReference type="Pfam" id="PF20167">
    <property type="entry name" value="Transposase_32"/>
    <property type="match status" value="1"/>
</dbReference>
<keyword evidence="2" id="KW-1133">Transmembrane helix</keyword>
<protein>
    <recommendedName>
        <fullName evidence="3">Putative plant transposon protein domain-containing protein</fullName>
    </recommendedName>
</protein>
<keyword evidence="2" id="KW-0812">Transmembrane</keyword>
<reference evidence="4" key="1">
    <citation type="journal article" date="2023" name="Plant J.">
        <title>Genome sequences and population genomics provide insights into the demographic history, inbreeding, and mutation load of two 'living fossil' tree species of Dipteronia.</title>
        <authorList>
            <person name="Feng Y."/>
            <person name="Comes H.P."/>
            <person name="Chen J."/>
            <person name="Zhu S."/>
            <person name="Lu R."/>
            <person name="Zhang X."/>
            <person name="Li P."/>
            <person name="Qiu J."/>
            <person name="Olsen K.M."/>
            <person name="Qiu Y."/>
        </authorList>
    </citation>
    <scope>NUCLEOTIDE SEQUENCE</scope>
    <source>
        <strain evidence="4">KIB01</strain>
    </source>
</reference>
<feature type="region of interest" description="Disordered" evidence="1">
    <location>
        <begin position="1"/>
        <end position="20"/>
    </location>
</feature>
<dbReference type="EMBL" id="JANJYI010000004">
    <property type="protein sequence ID" value="KAK2654177.1"/>
    <property type="molecule type" value="Genomic_DNA"/>
</dbReference>
<gene>
    <name evidence="4" type="ORF">Ddye_014033</name>
</gene>
<dbReference type="InterPro" id="IPR046796">
    <property type="entry name" value="Transposase_32_dom"/>
</dbReference>
<comment type="caution">
    <text evidence="4">The sequence shown here is derived from an EMBL/GenBank/DDBJ whole genome shotgun (WGS) entry which is preliminary data.</text>
</comment>
<feature type="domain" description="Putative plant transposon protein" evidence="3">
    <location>
        <begin position="15"/>
        <end position="127"/>
    </location>
</feature>
<evidence type="ECO:0000259" key="3">
    <source>
        <dbReference type="Pfam" id="PF20167"/>
    </source>
</evidence>
<organism evidence="4 5">
    <name type="scientific">Dipteronia dyeriana</name>
    <dbReference type="NCBI Taxonomy" id="168575"/>
    <lineage>
        <taxon>Eukaryota</taxon>
        <taxon>Viridiplantae</taxon>
        <taxon>Streptophyta</taxon>
        <taxon>Embryophyta</taxon>
        <taxon>Tracheophyta</taxon>
        <taxon>Spermatophyta</taxon>
        <taxon>Magnoliopsida</taxon>
        <taxon>eudicotyledons</taxon>
        <taxon>Gunneridae</taxon>
        <taxon>Pentapetalae</taxon>
        <taxon>rosids</taxon>
        <taxon>malvids</taxon>
        <taxon>Sapindales</taxon>
        <taxon>Sapindaceae</taxon>
        <taxon>Hippocastanoideae</taxon>
        <taxon>Acereae</taxon>
        <taxon>Dipteronia</taxon>
    </lineage>
</organism>
<feature type="compositionally biased region" description="Acidic residues" evidence="1">
    <location>
        <begin position="162"/>
        <end position="185"/>
    </location>
</feature>
<sequence length="234" mass="26939">MLSSFQQGFFSPPKNENFEPWNEESAADLKIDGDKAWNDHRYPLLHGQLKLDARFRYVFFSFSLPPTAHHINLGYDAALFLYCARNNPRMDIGQIIMNHIFRGGHSSKAPLTFSCLITHFCEEVRIDMYGGVWIMFPPMTNMGKGVYNNLAKHRGVMMLEEQSNEENMEDNPDDPDYEEKDLGGDPDAEQAGQGRLFDFIAETILLFFECGVDLCLAFRIVLFVLAYIWLLSRF</sequence>
<dbReference type="Proteomes" id="UP001280121">
    <property type="component" value="Unassembled WGS sequence"/>
</dbReference>
<accession>A0AAE0CK71</accession>
<evidence type="ECO:0000313" key="4">
    <source>
        <dbReference type="EMBL" id="KAK2654177.1"/>
    </source>
</evidence>
<evidence type="ECO:0000256" key="1">
    <source>
        <dbReference type="SAM" id="MobiDB-lite"/>
    </source>
</evidence>
<feature type="transmembrane region" description="Helical" evidence="2">
    <location>
        <begin position="204"/>
        <end position="230"/>
    </location>
</feature>